<feature type="compositionally biased region" description="Basic and acidic residues" evidence="1">
    <location>
        <begin position="230"/>
        <end position="240"/>
    </location>
</feature>
<reference evidence="3" key="1">
    <citation type="submission" date="2017-11" db="EMBL/GenBank/DDBJ databases">
        <title>The sensing device of the deep-sea amphipod.</title>
        <authorList>
            <person name="Kobayashi H."/>
            <person name="Nagahama T."/>
            <person name="Arai W."/>
            <person name="Sasagawa Y."/>
            <person name="Umeda M."/>
            <person name="Hayashi T."/>
            <person name="Nikaido I."/>
            <person name="Watanabe H."/>
            <person name="Oguri K."/>
            <person name="Kitazato H."/>
            <person name="Fujioka K."/>
            <person name="Kido Y."/>
            <person name="Takami H."/>
        </authorList>
    </citation>
    <scope>NUCLEOTIDE SEQUENCE</scope>
    <source>
        <tissue evidence="3">Whole body</tissue>
    </source>
</reference>
<sequence length="969" mass="106663">MSSTNTHLTNENSNLNQSEPPTMSKEQNISRMNNGTSATNCSKANHNSSPEMSLNFPILVENENISNSLKNGKLSNPPKNGTIPLIPPMNEKNTTFLNVGEVLSSQNIYEIPISEKPCRVITNSPSSERGAILQNPRNGIDPASLPNQEKCDNPGKSRTCEVPESSPNPQETAIMKKSSTPEVLICPPNPEEEAILRKSRTRDVPTSSPNPEEDAILQKSIPHKVSSISRNKEKSSDKSRGPPSPTSPPVFTPPDGGYGWVVVFAACMAQVWIIGFIKSYSVLYVEILAEFPESTAYHASWIPALLTTVGLLISPFAGAMCQRYTARKVSIIGSLLCFLGLFLSCFVTSLTQLIFTLGAITGLGTGLITTPGVLIVNLYFHKRRSLASAICVSGNAIGGFLMPPLVEFLLSEYKLRGTFLITAALQLNIAAAAALYRPTDDHARVQEMERRKLAKEAAEENFEYNQKLIVKTQDQDANMNFYALDVRSNLKSECQVNPLSTLQRSKVDENITRELSMYRSMSITGSVVSLKYFLPDPTKVSKSPVTLRKPKKRTQSERRSSEYGETNIPSNLSNDNLMNSKRMKSLSELVTSRSSTVPVSEVSNSCRPTPKSLLPAQCINGSPLHRIAITNNEAQSGKSVLMDNSSTANKLNIYDAKNSLNETKFTEYNNSPSRDSTGSFASLKRKYLERSLLNTSIDEKEVVTETDECIEYNLSYADGTFKDDEKKEQYSSEDQAKPPNCLAILLSSFDKELLKKPAMILVCISSCLVAFGAPHSLFYVHVYFTNANVDSTVVTKILSFTSLVDLVGRLTAGYIADTKVIKLHYMYFFYTALAGVCSFCVPMTSSLWSIALVLSLHGFGVGAWVVMMPTQQAAFHGIEKLPASYGFTRMVMGITNFISPQISGALIDSTGSYSAIYYFMGSCIMLASLVQYYPQCSSKEESETCSVADAETAHPEHEREVRRKFDEVD</sequence>
<feature type="transmembrane region" description="Helical" evidence="2">
    <location>
        <begin position="297"/>
        <end position="317"/>
    </location>
</feature>
<dbReference type="InterPro" id="IPR011701">
    <property type="entry name" value="MFS"/>
</dbReference>
<evidence type="ECO:0000256" key="1">
    <source>
        <dbReference type="SAM" id="MobiDB-lite"/>
    </source>
</evidence>
<keyword evidence="2" id="KW-1133">Transmembrane helix</keyword>
<dbReference type="CDD" id="cd17352">
    <property type="entry name" value="MFS_MCT_SLC16"/>
    <property type="match status" value="1"/>
</dbReference>
<accession>A0A6A7FTT1</accession>
<feature type="compositionally biased region" description="Polar residues" evidence="1">
    <location>
        <begin position="165"/>
        <end position="181"/>
    </location>
</feature>
<dbReference type="InterPro" id="IPR036259">
    <property type="entry name" value="MFS_trans_sf"/>
</dbReference>
<feature type="transmembrane region" description="Helical" evidence="2">
    <location>
        <begin position="355"/>
        <end position="379"/>
    </location>
</feature>
<feature type="compositionally biased region" description="Basic and acidic residues" evidence="1">
    <location>
        <begin position="951"/>
        <end position="969"/>
    </location>
</feature>
<feature type="transmembrane region" description="Helical" evidence="2">
    <location>
        <begin position="386"/>
        <end position="406"/>
    </location>
</feature>
<dbReference type="PANTHER" id="PTHR11360:SF306">
    <property type="entry name" value="RE01051P"/>
    <property type="match status" value="1"/>
</dbReference>
<dbReference type="PANTHER" id="PTHR11360">
    <property type="entry name" value="MONOCARBOXYLATE TRANSPORTER"/>
    <property type="match status" value="1"/>
</dbReference>
<feature type="compositionally biased region" description="Basic and acidic residues" evidence="1">
    <location>
        <begin position="149"/>
        <end position="161"/>
    </location>
</feature>
<protein>
    <submittedName>
        <fullName evidence="3">Monocarboxylate transporter</fullName>
    </submittedName>
</protein>
<evidence type="ECO:0000313" key="3">
    <source>
        <dbReference type="EMBL" id="LAC21674.1"/>
    </source>
</evidence>
<feature type="transmembrane region" description="Helical" evidence="2">
    <location>
        <begin position="329"/>
        <end position="349"/>
    </location>
</feature>
<dbReference type="EMBL" id="IACT01002390">
    <property type="protein sequence ID" value="LAC21674.1"/>
    <property type="molecule type" value="mRNA"/>
</dbReference>
<proteinExistence type="evidence at transcript level"/>
<feature type="transmembrane region" description="Helical" evidence="2">
    <location>
        <begin position="257"/>
        <end position="277"/>
    </location>
</feature>
<dbReference type="GO" id="GO:0008028">
    <property type="term" value="F:monocarboxylic acid transmembrane transporter activity"/>
    <property type="evidence" value="ECO:0007669"/>
    <property type="project" value="TreeGrafter"/>
</dbReference>
<feature type="transmembrane region" description="Helical" evidence="2">
    <location>
        <begin position="887"/>
        <end position="907"/>
    </location>
</feature>
<feature type="transmembrane region" description="Helical" evidence="2">
    <location>
        <begin position="913"/>
        <end position="933"/>
    </location>
</feature>
<keyword evidence="2" id="KW-0812">Transmembrane</keyword>
<feature type="transmembrane region" description="Helical" evidence="2">
    <location>
        <begin position="418"/>
        <end position="436"/>
    </location>
</feature>
<feature type="compositionally biased region" description="Pro residues" evidence="1">
    <location>
        <begin position="242"/>
        <end position="251"/>
    </location>
</feature>
<feature type="transmembrane region" description="Helical" evidence="2">
    <location>
        <begin position="823"/>
        <end position="841"/>
    </location>
</feature>
<keyword evidence="2" id="KW-0472">Membrane</keyword>
<name>A0A6A7FTT1_9CRUS</name>
<dbReference type="SUPFAM" id="SSF103473">
    <property type="entry name" value="MFS general substrate transporter"/>
    <property type="match status" value="1"/>
</dbReference>
<feature type="region of interest" description="Disordered" evidence="1">
    <location>
        <begin position="1"/>
        <end position="49"/>
    </location>
</feature>
<feature type="region of interest" description="Disordered" evidence="1">
    <location>
        <begin position="539"/>
        <end position="578"/>
    </location>
</feature>
<evidence type="ECO:0000256" key="2">
    <source>
        <dbReference type="SAM" id="Phobius"/>
    </source>
</evidence>
<dbReference type="InterPro" id="IPR050327">
    <property type="entry name" value="Proton-linked_MCT"/>
</dbReference>
<dbReference type="AlphaFoldDB" id="A0A6A7FTT1"/>
<feature type="transmembrane region" description="Helical" evidence="2">
    <location>
        <begin position="847"/>
        <end position="866"/>
    </location>
</feature>
<dbReference type="Gene3D" id="1.20.1250.20">
    <property type="entry name" value="MFS general substrate transporter like domains"/>
    <property type="match status" value="2"/>
</dbReference>
<dbReference type="Pfam" id="PF07690">
    <property type="entry name" value="MFS_1"/>
    <property type="match status" value="1"/>
</dbReference>
<feature type="transmembrane region" description="Helical" evidence="2">
    <location>
        <begin position="758"/>
        <end position="777"/>
    </location>
</feature>
<feature type="region of interest" description="Disordered" evidence="1">
    <location>
        <begin position="947"/>
        <end position="969"/>
    </location>
</feature>
<feature type="compositionally biased region" description="Polar residues" evidence="1">
    <location>
        <begin position="563"/>
        <end position="578"/>
    </location>
</feature>
<feature type="region of interest" description="Disordered" evidence="1">
    <location>
        <begin position="122"/>
        <end position="251"/>
    </location>
</feature>
<dbReference type="GO" id="GO:0016020">
    <property type="term" value="C:membrane"/>
    <property type="evidence" value="ECO:0007669"/>
    <property type="project" value="UniProtKB-SubCell"/>
</dbReference>
<organism evidence="3">
    <name type="scientific">Hirondellea gigas</name>
    <dbReference type="NCBI Taxonomy" id="1518452"/>
    <lineage>
        <taxon>Eukaryota</taxon>
        <taxon>Metazoa</taxon>
        <taxon>Ecdysozoa</taxon>
        <taxon>Arthropoda</taxon>
        <taxon>Crustacea</taxon>
        <taxon>Multicrustacea</taxon>
        <taxon>Malacostraca</taxon>
        <taxon>Eumalacostraca</taxon>
        <taxon>Peracarida</taxon>
        <taxon>Amphipoda</taxon>
        <taxon>Amphilochidea</taxon>
        <taxon>Lysianassida</taxon>
        <taxon>Lysianassidira</taxon>
        <taxon>Lysianassoidea</taxon>
        <taxon>Lysianassidae</taxon>
        <taxon>Hirondellea</taxon>
    </lineage>
</organism>